<protein>
    <recommendedName>
        <fullName evidence="4">Secreted protein</fullName>
    </recommendedName>
</protein>
<name>G4NEX2_PYRO7</name>
<reference key="2">
    <citation type="submission" date="2011-05" db="EMBL/GenBank/DDBJ databases">
        <title>The Genome Sequence of Magnaporthe oryzae 70-15.</title>
        <authorList>
            <consortium name="The Broad Institute Genome Sequencing Platform"/>
            <person name="Ma L.-J."/>
            <person name="Dead R."/>
            <person name="Young S.K."/>
            <person name="Zeng Q."/>
            <person name="Gargeya S."/>
            <person name="Fitzgerald M."/>
            <person name="Haas B."/>
            <person name="Abouelleil A."/>
            <person name="Alvarado L."/>
            <person name="Arachchi H.M."/>
            <person name="Berlin A."/>
            <person name="Brown A."/>
            <person name="Chapman S.B."/>
            <person name="Chen Z."/>
            <person name="Dunbar C."/>
            <person name="Freedman E."/>
            <person name="Gearin G."/>
            <person name="Gellesch M."/>
            <person name="Goldberg J."/>
            <person name="Griggs A."/>
            <person name="Gujja S."/>
            <person name="Heiman D."/>
            <person name="Howarth C."/>
            <person name="Larson L."/>
            <person name="Lui A."/>
            <person name="MacDonald P.J.P."/>
            <person name="Mehta T."/>
            <person name="Montmayeur A."/>
            <person name="Murphy C."/>
            <person name="Neiman D."/>
            <person name="Pearson M."/>
            <person name="Priest M."/>
            <person name="Roberts A."/>
            <person name="Saif S."/>
            <person name="Shea T."/>
            <person name="Shenoy N."/>
            <person name="Sisk P."/>
            <person name="Stolte C."/>
            <person name="Sykes S."/>
            <person name="Yandava C."/>
            <person name="Wortman J."/>
            <person name="Nusbaum C."/>
            <person name="Birren B."/>
        </authorList>
    </citation>
    <scope>NUCLEOTIDE SEQUENCE</scope>
    <source>
        <strain>70-15</strain>
    </source>
</reference>
<keyword evidence="3" id="KW-1185">Reference proteome</keyword>
<dbReference type="VEuPathDB" id="FungiDB:MGG_17387"/>
<dbReference type="RefSeq" id="XP_003718282.1">
    <property type="nucleotide sequence ID" value="XM_003718234.1"/>
</dbReference>
<feature type="chain" id="PRO_5003466543" description="Secreted protein" evidence="1">
    <location>
        <begin position="19"/>
        <end position="110"/>
    </location>
</feature>
<keyword evidence="1" id="KW-0732">Signal</keyword>
<dbReference type="InParanoid" id="G4NEX2"/>
<dbReference type="EMBL" id="CM001235">
    <property type="protein sequence ID" value="EHA48698.1"/>
    <property type="molecule type" value="Genomic_DNA"/>
</dbReference>
<proteinExistence type="predicted"/>
<dbReference type="GeneID" id="12984057"/>
<organism evidence="2 3">
    <name type="scientific">Pyricularia oryzae (strain 70-15 / ATCC MYA-4617 / FGSC 8958)</name>
    <name type="common">Rice blast fungus</name>
    <name type="synonym">Magnaporthe oryzae</name>
    <dbReference type="NCBI Taxonomy" id="242507"/>
    <lineage>
        <taxon>Eukaryota</taxon>
        <taxon>Fungi</taxon>
        <taxon>Dikarya</taxon>
        <taxon>Ascomycota</taxon>
        <taxon>Pezizomycotina</taxon>
        <taxon>Sordariomycetes</taxon>
        <taxon>Sordariomycetidae</taxon>
        <taxon>Magnaporthales</taxon>
        <taxon>Pyriculariaceae</taxon>
        <taxon>Pyricularia</taxon>
    </lineage>
</organism>
<dbReference type="HOGENOM" id="CLU_2171568_0_0_1"/>
<feature type="signal peptide" evidence="1">
    <location>
        <begin position="1"/>
        <end position="18"/>
    </location>
</feature>
<evidence type="ECO:0000313" key="3">
    <source>
        <dbReference type="Proteomes" id="UP000009058"/>
    </source>
</evidence>
<accession>G4NEX2</accession>
<dbReference type="KEGG" id="mgr:MGG_17387"/>
<dbReference type="AlphaFoldDB" id="G4NEX2"/>
<gene>
    <name evidence="2" type="ORF">MGG_17387</name>
</gene>
<reference evidence="2 3" key="1">
    <citation type="journal article" date="2005" name="Nature">
        <title>The genome sequence of the rice blast fungus Magnaporthe grisea.</title>
        <authorList>
            <person name="Dean R.A."/>
            <person name="Talbot N.J."/>
            <person name="Ebbole D.J."/>
            <person name="Farman M.L."/>
            <person name="Mitchell T.K."/>
            <person name="Orbach M.J."/>
            <person name="Thon M."/>
            <person name="Kulkarni R."/>
            <person name="Xu J.R."/>
            <person name="Pan H."/>
            <person name="Read N.D."/>
            <person name="Lee Y.H."/>
            <person name="Carbone I."/>
            <person name="Brown D."/>
            <person name="Oh Y.Y."/>
            <person name="Donofrio N."/>
            <person name="Jeong J.S."/>
            <person name="Soanes D.M."/>
            <person name="Djonovic S."/>
            <person name="Kolomiets E."/>
            <person name="Rehmeyer C."/>
            <person name="Li W."/>
            <person name="Harding M."/>
            <person name="Kim S."/>
            <person name="Lebrun M.H."/>
            <person name="Bohnert H."/>
            <person name="Coughlan S."/>
            <person name="Butler J."/>
            <person name="Calvo S."/>
            <person name="Ma L.J."/>
            <person name="Nicol R."/>
            <person name="Purcell S."/>
            <person name="Nusbaum C."/>
            <person name="Galagan J.E."/>
            <person name="Birren B.W."/>
        </authorList>
    </citation>
    <scope>NUCLEOTIDE SEQUENCE [LARGE SCALE GENOMIC DNA]</scope>
    <source>
        <strain evidence="3">70-15 / ATCC MYA-4617 / FGSC 8958</strain>
    </source>
</reference>
<sequence>MAPFFFFFFSIIAAPVLHPPAPKETHGYCRVLVGSLLAASGSLSAGGPAIGTTYAQCYCTQLVLTGSGCGNDTLGSGRPSRLGSRHPVGVDQKDFVLFADAIESPPAPVE</sequence>
<evidence type="ECO:0000256" key="1">
    <source>
        <dbReference type="SAM" id="SignalP"/>
    </source>
</evidence>
<evidence type="ECO:0000313" key="2">
    <source>
        <dbReference type="EMBL" id="EHA48698.1"/>
    </source>
</evidence>
<dbReference type="Proteomes" id="UP000009058">
    <property type="component" value="Chromosome 5"/>
</dbReference>
<evidence type="ECO:0008006" key="4">
    <source>
        <dbReference type="Google" id="ProtNLM"/>
    </source>
</evidence>